<dbReference type="EMBL" id="CP032489">
    <property type="protein sequence ID" value="AYD49360.1"/>
    <property type="molecule type" value="Genomic_DNA"/>
</dbReference>
<dbReference type="Gene3D" id="2.170.130.10">
    <property type="entry name" value="TonB-dependent receptor, plug domain"/>
    <property type="match status" value="1"/>
</dbReference>
<evidence type="ECO:0000313" key="3">
    <source>
        <dbReference type="Proteomes" id="UP000266118"/>
    </source>
</evidence>
<evidence type="ECO:0000313" key="2">
    <source>
        <dbReference type="EMBL" id="AYD49360.1"/>
    </source>
</evidence>
<dbReference type="SUPFAM" id="SSF49464">
    <property type="entry name" value="Carboxypeptidase regulatory domain-like"/>
    <property type="match status" value="1"/>
</dbReference>
<name>A0A386HUX2_9BACT</name>
<sequence length="1118" mass="121979">MNIKHLQKISVAVLLVLFSCGVLLAQERTINGIVVDSASGQQLPGAVVSVKGRPSNVAANAEGKFAIKVLPSDSIIVVSFVGYQRAFVNVVGQDFVTVKMNSTDKDLSDIVVVGYGTQSKRDITGSMATVDLKQIADIPAASITELLRGQVPGLHVTGGAQRPGDMATLDVRQQFNYGKDGGSTSPIVVIDDVIQVDPQSGLPSQTALQNLDLSEVASITVVRDAAAAIYGARGSQGAIIVTTKRGSIGAPHLSYSAKFERNNAVSFGKVMNARQFGDYSNKFNSAAGHGTDPKYMFSDSELLSMDTLDYNWLGNAWKPAYAQQHSLDVSGGTEKATYFTGASYYTQGANLGSQNYNRWTYRAGTNVKVLSGLQLGATVAANNSDIAKSFTKINFSDGYAVGGEQNDYSVLLHMPQYIPWIYNVNGVDQYISPPLGINKTGQAKTGSSLSGWNYYALLNNGSQTVTKSFNYNVNFSLTYAVPYIPGLAFKLNYGLSQMSSNTEQDMFPQLLYQDANIVNADSHLFSELGSTDSKWKSYLNTSGSRVTYDNTTSKNEQSNFFVTYDKQIGDHSISAMASVEKATNTSDDRFQIYTSPDPATYNGTSVSAGTIDAGNTYTNRFAGGSLSYLGRLNYNYKSKYLFQFIFRTDASTIFAPQNYWGYFPAASAGWVISDEKFFKDHISWINFLKIRADVGLTGNSNIKPWHWLQTYNAYPNKGFGFGSNGGVYVNGLVPGVTPNADVKWDRTLQRNFGLDMSFLNSRLSVTFDQYFNSGRNLLQAMAGALNTPISVGGAFAEQNYTNINSWGSELSIGWRDHVGDFTYAVGINTGTSNYKVLKYLDQPFAYPSIATTRMAVGNEGITPVWGFETWKQTSGHDGILRTDADINNYWNYLSENAANSGIAGAAPNFMGITSESGLKKGMLVYKDVAGPLNANNKTIAGPDGTITQDQDYVKLKKSNRTYGFTSNINLGWKGISLITQISVGWGGTRRLDYIKQGTSSSNATWSQPIYLTDMYDSATNPNGKYPNIYYYDAFGGTNSDFFMLPTFSAVIRSLSIGYTLPVALVKKAGIQSVRVFLAGNNLWYLNNPYPDKYRNMYDAPNVGYPTLRTWALGLNVGF</sequence>
<dbReference type="AlphaFoldDB" id="A0A386HUX2"/>
<organism evidence="2 3">
    <name type="scientific">Arachidicoccus soli</name>
    <dbReference type="NCBI Taxonomy" id="2341117"/>
    <lineage>
        <taxon>Bacteria</taxon>
        <taxon>Pseudomonadati</taxon>
        <taxon>Bacteroidota</taxon>
        <taxon>Chitinophagia</taxon>
        <taxon>Chitinophagales</taxon>
        <taxon>Chitinophagaceae</taxon>
        <taxon>Arachidicoccus</taxon>
    </lineage>
</organism>
<dbReference type="InterPro" id="IPR012910">
    <property type="entry name" value="Plug_dom"/>
</dbReference>
<dbReference type="SUPFAM" id="SSF56935">
    <property type="entry name" value="Porins"/>
    <property type="match status" value="1"/>
</dbReference>
<dbReference type="OrthoDB" id="601301at2"/>
<dbReference type="KEGG" id="ark:D6B99_08630"/>
<dbReference type="RefSeq" id="WP_119991022.1">
    <property type="nucleotide sequence ID" value="NZ_CP032489.1"/>
</dbReference>
<dbReference type="NCBIfam" id="TIGR04056">
    <property type="entry name" value="OMP_RagA_SusC"/>
    <property type="match status" value="1"/>
</dbReference>
<dbReference type="Pfam" id="PF07715">
    <property type="entry name" value="Plug"/>
    <property type="match status" value="1"/>
</dbReference>
<keyword evidence="3" id="KW-1185">Reference proteome</keyword>
<dbReference type="InterPro" id="IPR023996">
    <property type="entry name" value="TonB-dep_OMP_SusC/RagA"/>
</dbReference>
<dbReference type="InterPro" id="IPR008969">
    <property type="entry name" value="CarboxyPept-like_regulatory"/>
</dbReference>
<proteinExistence type="predicted"/>
<reference evidence="2 3" key="1">
    <citation type="submission" date="2018-09" db="EMBL/GenBank/DDBJ databases">
        <title>Arachidicoccus sp. nov., a bacterium isolated from soil.</title>
        <authorList>
            <person name="Weon H.-Y."/>
            <person name="Kwon S.-W."/>
            <person name="Lee S.A."/>
        </authorList>
    </citation>
    <scope>NUCLEOTIDE SEQUENCE [LARGE SCALE GENOMIC DNA]</scope>
    <source>
        <strain evidence="2 3">KIS59-12</strain>
    </source>
</reference>
<feature type="domain" description="TonB-dependent receptor plug" evidence="1">
    <location>
        <begin position="120"/>
        <end position="237"/>
    </location>
</feature>
<dbReference type="PROSITE" id="PS51257">
    <property type="entry name" value="PROKAR_LIPOPROTEIN"/>
    <property type="match status" value="1"/>
</dbReference>
<protein>
    <submittedName>
        <fullName evidence="2">SusC/RagA family TonB-linked outer membrane protein</fullName>
    </submittedName>
</protein>
<dbReference type="Gene3D" id="2.60.40.1120">
    <property type="entry name" value="Carboxypeptidase-like, regulatory domain"/>
    <property type="match status" value="1"/>
</dbReference>
<dbReference type="InterPro" id="IPR037066">
    <property type="entry name" value="Plug_dom_sf"/>
</dbReference>
<gene>
    <name evidence="2" type="ORF">D6B99_08630</name>
</gene>
<dbReference type="Pfam" id="PF13715">
    <property type="entry name" value="CarbopepD_reg_2"/>
    <property type="match status" value="1"/>
</dbReference>
<dbReference type="Proteomes" id="UP000266118">
    <property type="component" value="Chromosome"/>
</dbReference>
<accession>A0A386HUX2</accession>
<evidence type="ECO:0000259" key="1">
    <source>
        <dbReference type="Pfam" id="PF07715"/>
    </source>
</evidence>